<evidence type="ECO:0000313" key="1">
    <source>
        <dbReference type="EMBL" id="VDK53328.1"/>
    </source>
</evidence>
<gene>
    <name evidence="1" type="ORF">DILT_LOCUS1961</name>
</gene>
<reference evidence="1 2" key="1">
    <citation type="submission" date="2018-11" db="EMBL/GenBank/DDBJ databases">
        <authorList>
            <consortium name="Pathogen Informatics"/>
        </authorList>
    </citation>
    <scope>NUCLEOTIDE SEQUENCE [LARGE SCALE GENOMIC DNA]</scope>
</reference>
<proteinExistence type="predicted"/>
<dbReference type="OrthoDB" id="6265684at2759"/>
<evidence type="ECO:0000313" key="2">
    <source>
        <dbReference type="Proteomes" id="UP000281553"/>
    </source>
</evidence>
<dbReference type="EMBL" id="UYRU01018047">
    <property type="protein sequence ID" value="VDK53328.1"/>
    <property type="molecule type" value="Genomic_DNA"/>
</dbReference>
<sequence length="74" mass="8164">MPLSPLRTPTKPAPDWCTLTCPDLDAVIAAAFQDQLMCSGFDSERSRHIILSCLVFEDFCMELSAICLEQSALV</sequence>
<dbReference type="AlphaFoldDB" id="A0A3P6SHH9"/>
<protein>
    <submittedName>
        <fullName evidence="1">Uncharacterized protein</fullName>
    </submittedName>
</protein>
<dbReference type="Proteomes" id="UP000281553">
    <property type="component" value="Unassembled WGS sequence"/>
</dbReference>
<accession>A0A3P6SHH9</accession>
<organism evidence="1 2">
    <name type="scientific">Dibothriocephalus latus</name>
    <name type="common">Fish tapeworm</name>
    <name type="synonym">Diphyllobothrium latum</name>
    <dbReference type="NCBI Taxonomy" id="60516"/>
    <lineage>
        <taxon>Eukaryota</taxon>
        <taxon>Metazoa</taxon>
        <taxon>Spiralia</taxon>
        <taxon>Lophotrochozoa</taxon>
        <taxon>Platyhelminthes</taxon>
        <taxon>Cestoda</taxon>
        <taxon>Eucestoda</taxon>
        <taxon>Diphyllobothriidea</taxon>
        <taxon>Diphyllobothriidae</taxon>
        <taxon>Dibothriocephalus</taxon>
    </lineage>
</organism>
<name>A0A3P6SHH9_DIBLA</name>
<keyword evidence="2" id="KW-1185">Reference proteome</keyword>